<sequence>MTPRQAPRKRNKSTMKMVGRQLKAARTAAGYTQRALAELASVDEETIASIEQGRRVLQLDLAEFLDELLETKGMLVAGVENMPEIDQFALWSEDYMKHEWEALAISFYANQVLPGLLQTENYARAVLGERVPAYDQDEIETKTAGRVDRREILRRKAPPTLSFVVWEPVLDLKVGGPQVGREQLRQLRADAHLPAISLQFMPMDSPSHAGLNGPFILLETPDHQHLAYLETQRGSQWVSDPDEVSILARKYAMLRTQALTTQQSLSLLDRRLGEA</sequence>
<dbReference type="EMBL" id="JAPHNL010000179">
    <property type="protein sequence ID" value="MCX3061316.1"/>
    <property type="molecule type" value="Genomic_DNA"/>
</dbReference>
<comment type="caution">
    <text evidence="2">The sequence shown here is derived from an EMBL/GenBank/DDBJ whole genome shotgun (WGS) entry which is preliminary data.</text>
</comment>
<dbReference type="Proteomes" id="UP001163064">
    <property type="component" value="Unassembled WGS sequence"/>
</dbReference>
<dbReference type="Pfam" id="PF13560">
    <property type="entry name" value="HTH_31"/>
    <property type="match status" value="1"/>
</dbReference>
<reference evidence="2" key="1">
    <citation type="submission" date="2022-10" db="EMBL/GenBank/DDBJ databases">
        <title>Streptomyces beihaiensis sp. nov., a chitin degrading actinobacterium, isolated from shrimp pond soil.</title>
        <authorList>
            <person name="Xie J."/>
            <person name="Shen N."/>
        </authorList>
    </citation>
    <scope>NUCLEOTIDE SEQUENCE</scope>
    <source>
        <strain evidence="2">GXMU-J5</strain>
    </source>
</reference>
<evidence type="ECO:0000313" key="3">
    <source>
        <dbReference type="Proteomes" id="UP001163064"/>
    </source>
</evidence>
<dbReference type="InterPro" id="IPR043917">
    <property type="entry name" value="DUF5753"/>
</dbReference>
<dbReference type="InterPro" id="IPR001387">
    <property type="entry name" value="Cro/C1-type_HTH"/>
</dbReference>
<dbReference type="Pfam" id="PF19054">
    <property type="entry name" value="DUF5753"/>
    <property type="match status" value="1"/>
</dbReference>
<dbReference type="PROSITE" id="PS50943">
    <property type="entry name" value="HTH_CROC1"/>
    <property type="match status" value="1"/>
</dbReference>
<accession>A0ABT3TW87</accession>
<organism evidence="2 3">
    <name type="scientific">Streptomyces beihaiensis</name>
    <dbReference type="NCBI Taxonomy" id="2984495"/>
    <lineage>
        <taxon>Bacteria</taxon>
        <taxon>Bacillati</taxon>
        <taxon>Actinomycetota</taxon>
        <taxon>Actinomycetes</taxon>
        <taxon>Kitasatosporales</taxon>
        <taxon>Streptomycetaceae</taxon>
        <taxon>Streptomyces</taxon>
    </lineage>
</organism>
<gene>
    <name evidence="2" type="ORF">OFY01_16420</name>
</gene>
<dbReference type="InterPro" id="IPR010982">
    <property type="entry name" value="Lambda_DNA-bd_dom_sf"/>
</dbReference>
<proteinExistence type="predicted"/>
<dbReference type="CDD" id="cd00093">
    <property type="entry name" value="HTH_XRE"/>
    <property type="match status" value="1"/>
</dbReference>
<evidence type="ECO:0000313" key="2">
    <source>
        <dbReference type="EMBL" id="MCX3061316.1"/>
    </source>
</evidence>
<evidence type="ECO:0000259" key="1">
    <source>
        <dbReference type="PROSITE" id="PS50943"/>
    </source>
</evidence>
<protein>
    <submittedName>
        <fullName evidence="2">Helix-turn-helix transcriptional regulator</fullName>
    </submittedName>
</protein>
<name>A0ABT3TW87_9ACTN</name>
<dbReference type="SMART" id="SM00530">
    <property type="entry name" value="HTH_XRE"/>
    <property type="match status" value="1"/>
</dbReference>
<keyword evidence="3" id="KW-1185">Reference proteome</keyword>
<dbReference type="Gene3D" id="1.10.260.40">
    <property type="entry name" value="lambda repressor-like DNA-binding domains"/>
    <property type="match status" value="1"/>
</dbReference>
<feature type="domain" description="HTH cro/C1-type" evidence="1">
    <location>
        <begin position="22"/>
        <end position="75"/>
    </location>
</feature>
<dbReference type="SUPFAM" id="SSF47413">
    <property type="entry name" value="lambda repressor-like DNA-binding domains"/>
    <property type="match status" value="1"/>
</dbReference>